<organism evidence="2 3">
    <name type="scientific">Sphagnum jensenii</name>
    <dbReference type="NCBI Taxonomy" id="128206"/>
    <lineage>
        <taxon>Eukaryota</taxon>
        <taxon>Viridiplantae</taxon>
        <taxon>Streptophyta</taxon>
        <taxon>Embryophyta</taxon>
        <taxon>Bryophyta</taxon>
        <taxon>Sphagnophytina</taxon>
        <taxon>Sphagnopsida</taxon>
        <taxon>Sphagnales</taxon>
        <taxon>Sphagnaceae</taxon>
        <taxon>Sphagnum</taxon>
    </lineage>
</organism>
<feature type="region of interest" description="Disordered" evidence="1">
    <location>
        <begin position="58"/>
        <end position="82"/>
    </location>
</feature>
<dbReference type="EMBL" id="OZ023703">
    <property type="protein sequence ID" value="CAK9870622.1"/>
    <property type="molecule type" value="Genomic_DNA"/>
</dbReference>
<gene>
    <name evidence="2" type="ORF">CSSPJE1EN2_LOCUS13290</name>
</gene>
<proteinExistence type="predicted"/>
<feature type="region of interest" description="Disordered" evidence="1">
    <location>
        <begin position="18"/>
        <end position="39"/>
    </location>
</feature>
<evidence type="ECO:0000313" key="2">
    <source>
        <dbReference type="EMBL" id="CAK9870622.1"/>
    </source>
</evidence>
<sequence>MTKMEICSEAKDLQTSKLNELRPNNGGGGDARAASPTSNENLFIANGSIDLPSLELSKAPSKLSSSHPGGAINKEGRTVSQA</sequence>
<accession>A0ABP1B623</accession>
<name>A0ABP1B623_9BRYO</name>
<reference evidence="2 3" key="1">
    <citation type="submission" date="2024-03" db="EMBL/GenBank/DDBJ databases">
        <authorList>
            <consortium name="ELIXIR-Norway"/>
            <consortium name="Elixir Norway"/>
        </authorList>
    </citation>
    <scope>NUCLEOTIDE SEQUENCE [LARGE SCALE GENOMIC DNA]</scope>
</reference>
<protein>
    <submittedName>
        <fullName evidence="2">Uncharacterized protein</fullName>
    </submittedName>
</protein>
<evidence type="ECO:0000313" key="3">
    <source>
        <dbReference type="Proteomes" id="UP001497522"/>
    </source>
</evidence>
<evidence type="ECO:0000256" key="1">
    <source>
        <dbReference type="SAM" id="MobiDB-lite"/>
    </source>
</evidence>
<dbReference type="Proteomes" id="UP001497522">
    <property type="component" value="Chromosome 2"/>
</dbReference>
<keyword evidence="3" id="KW-1185">Reference proteome</keyword>